<evidence type="ECO:0000313" key="3">
    <source>
        <dbReference type="Proteomes" id="UP000191518"/>
    </source>
</evidence>
<protein>
    <submittedName>
        <fullName evidence="2">Uncharacterized protein</fullName>
    </submittedName>
</protein>
<name>A0A1V6RT25_9EURO</name>
<dbReference type="Proteomes" id="UP000191518">
    <property type="component" value="Unassembled WGS sequence"/>
</dbReference>
<comment type="caution">
    <text evidence="2">The sequence shown here is derived from an EMBL/GenBank/DDBJ whole genome shotgun (WGS) entry which is preliminary data.</text>
</comment>
<accession>A0A1V6RT25</accession>
<feature type="region of interest" description="Disordered" evidence="1">
    <location>
        <begin position="1"/>
        <end position="22"/>
    </location>
</feature>
<evidence type="ECO:0000313" key="2">
    <source>
        <dbReference type="EMBL" id="OQE04690.1"/>
    </source>
</evidence>
<proteinExistence type="predicted"/>
<evidence type="ECO:0000256" key="1">
    <source>
        <dbReference type="SAM" id="MobiDB-lite"/>
    </source>
</evidence>
<dbReference type="EMBL" id="MDYP01000030">
    <property type="protein sequence ID" value="OQE04690.1"/>
    <property type="molecule type" value="Genomic_DNA"/>
</dbReference>
<sequence>MSAQHAPDLQPELQDNYPEPSKEAYKWPDINLEDLTTPKLFLILLNARGRNPPSLFVGSDNDSYEVGYLNGKISLISLEKHTMMSTGRDNAKEYGNIFEWKNHREAHHWFISGRGLSPGEGSA</sequence>
<organism evidence="2 3">
    <name type="scientific">Penicillium vulpinum</name>
    <dbReference type="NCBI Taxonomy" id="29845"/>
    <lineage>
        <taxon>Eukaryota</taxon>
        <taxon>Fungi</taxon>
        <taxon>Dikarya</taxon>
        <taxon>Ascomycota</taxon>
        <taxon>Pezizomycotina</taxon>
        <taxon>Eurotiomycetes</taxon>
        <taxon>Eurotiomycetidae</taxon>
        <taxon>Eurotiales</taxon>
        <taxon>Aspergillaceae</taxon>
        <taxon>Penicillium</taxon>
    </lineage>
</organism>
<reference evidence="3" key="1">
    <citation type="journal article" date="2017" name="Nat. Microbiol.">
        <title>Global analysis of biosynthetic gene clusters reveals vast potential of secondary metabolite production in Penicillium species.</title>
        <authorList>
            <person name="Nielsen J.C."/>
            <person name="Grijseels S."/>
            <person name="Prigent S."/>
            <person name="Ji B."/>
            <person name="Dainat J."/>
            <person name="Nielsen K.F."/>
            <person name="Frisvad J.C."/>
            <person name="Workman M."/>
            <person name="Nielsen J."/>
        </authorList>
    </citation>
    <scope>NUCLEOTIDE SEQUENCE [LARGE SCALE GENOMIC DNA]</scope>
    <source>
        <strain evidence="3">IBT 29486</strain>
    </source>
</reference>
<dbReference type="STRING" id="29845.A0A1V6RT25"/>
<gene>
    <name evidence="2" type="ORF">PENVUL_c030G00752</name>
</gene>
<dbReference type="AlphaFoldDB" id="A0A1V6RT25"/>
<keyword evidence="3" id="KW-1185">Reference proteome</keyword>